<protein>
    <recommendedName>
        <fullName evidence="3">DUF458 domain-containing protein</fullName>
    </recommendedName>
</protein>
<evidence type="ECO:0008006" key="3">
    <source>
        <dbReference type="Google" id="ProtNLM"/>
    </source>
</evidence>
<sequence>MHFISPTKGRLTPEEMFQDIMAFIEGAPDAQYKVIIGTDSQARVRTCFVTAVIIHQVGKGARYYYRKKYQRKLSSLRQRIFIEAALSLEVASFLAQKLAENGHPDLNVEIHLDIGPNGDTKELIREVVGMVVGSGFAAKIKPYSCGATKVADKYTKSG</sequence>
<organism evidence="1 2">
    <name type="scientific">Thermanaeromonas toyohensis ToBE</name>
    <dbReference type="NCBI Taxonomy" id="698762"/>
    <lineage>
        <taxon>Bacteria</taxon>
        <taxon>Bacillati</taxon>
        <taxon>Bacillota</taxon>
        <taxon>Clostridia</taxon>
        <taxon>Neomoorellales</taxon>
        <taxon>Neomoorellaceae</taxon>
        <taxon>Thermanaeromonas</taxon>
    </lineage>
</organism>
<keyword evidence="2" id="KW-1185">Reference proteome</keyword>
<accession>A0A1W1V7V1</accession>
<evidence type="ECO:0000313" key="2">
    <source>
        <dbReference type="Proteomes" id="UP000192569"/>
    </source>
</evidence>
<evidence type="ECO:0000313" key="1">
    <source>
        <dbReference type="EMBL" id="SMB89346.1"/>
    </source>
</evidence>
<dbReference type="PANTHER" id="PTHR39961">
    <property type="entry name" value="HYPOTHETICAL CYTOSOLIC PROTEIN"/>
    <property type="match status" value="1"/>
</dbReference>
<name>A0A1W1V7V1_9FIRM</name>
<proteinExistence type="predicted"/>
<dbReference type="Proteomes" id="UP000192569">
    <property type="component" value="Chromosome I"/>
</dbReference>
<dbReference type="AlphaFoldDB" id="A0A1W1V7V1"/>
<reference evidence="1 2" key="1">
    <citation type="submission" date="2017-04" db="EMBL/GenBank/DDBJ databases">
        <authorList>
            <person name="Afonso C.L."/>
            <person name="Miller P.J."/>
            <person name="Scott M.A."/>
            <person name="Spackman E."/>
            <person name="Goraichik I."/>
            <person name="Dimitrov K.M."/>
            <person name="Suarez D.L."/>
            <person name="Swayne D.E."/>
        </authorList>
    </citation>
    <scope>NUCLEOTIDE SEQUENCE [LARGE SCALE GENOMIC DNA]</scope>
    <source>
        <strain evidence="1 2">ToBE</strain>
    </source>
</reference>
<dbReference type="InterPro" id="IPR007405">
    <property type="entry name" value="Phage_KVP40_Orf299"/>
</dbReference>
<gene>
    <name evidence="1" type="ORF">SAMN00808754_0136</name>
</gene>
<dbReference type="PANTHER" id="PTHR39961:SF1">
    <property type="entry name" value="DUF458 DOMAIN-CONTAINING PROTEIN"/>
    <property type="match status" value="1"/>
</dbReference>
<dbReference type="Pfam" id="PF04308">
    <property type="entry name" value="RNaseH_like"/>
    <property type="match status" value="1"/>
</dbReference>
<dbReference type="STRING" id="698762.SAMN00808754_0136"/>
<dbReference type="EMBL" id="LT838272">
    <property type="protein sequence ID" value="SMB89346.1"/>
    <property type="molecule type" value="Genomic_DNA"/>
</dbReference>